<evidence type="ECO:0000313" key="2">
    <source>
        <dbReference type="Proteomes" id="UP000736672"/>
    </source>
</evidence>
<gene>
    <name evidence="1" type="ORF">B0J15DRAFT_570751</name>
</gene>
<keyword evidence="2" id="KW-1185">Reference proteome</keyword>
<organism evidence="1 2">
    <name type="scientific">Fusarium solani</name>
    <name type="common">Filamentous fungus</name>
    <dbReference type="NCBI Taxonomy" id="169388"/>
    <lineage>
        <taxon>Eukaryota</taxon>
        <taxon>Fungi</taxon>
        <taxon>Dikarya</taxon>
        <taxon>Ascomycota</taxon>
        <taxon>Pezizomycotina</taxon>
        <taxon>Sordariomycetes</taxon>
        <taxon>Hypocreomycetidae</taxon>
        <taxon>Hypocreales</taxon>
        <taxon>Nectriaceae</taxon>
        <taxon>Fusarium</taxon>
        <taxon>Fusarium solani species complex</taxon>
    </lineage>
</organism>
<dbReference type="Proteomes" id="UP000736672">
    <property type="component" value="Unassembled WGS sequence"/>
</dbReference>
<proteinExistence type="predicted"/>
<accession>A0A9P9G8Z5</accession>
<evidence type="ECO:0000313" key="1">
    <source>
        <dbReference type="EMBL" id="KAH7234413.1"/>
    </source>
</evidence>
<protein>
    <submittedName>
        <fullName evidence="1">Uncharacterized protein</fullName>
    </submittedName>
</protein>
<dbReference type="Gene3D" id="3.80.10.10">
    <property type="entry name" value="Ribonuclease Inhibitor"/>
    <property type="match status" value="1"/>
</dbReference>
<dbReference type="EMBL" id="JAGTJS010000025">
    <property type="protein sequence ID" value="KAH7234413.1"/>
    <property type="molecule type" value="Genomic_DNA"/>
</dbReference>
<dbReference type="InterPro" id="IPR032675">
    <property type="entry name" value="LRR_dom_sf"/>
</dbReference>
<reference evidence="1" key="1">
    <citation type="journal article" date="2021" name="Nat. Commun.">
        <title>Genetic determinants of endophytism in the Arabidopsis root mycobiome.</title>
        <authorList>
            <person name="Mesny F."/>
            <person name="Miyauchi S."/>
            <person name="Thiergart T."/>
            <person name="Pickel B."/>
            <person name="Atanasova L."/>
            <person name="Karlsson M."/>
            <person name="Huettel B."/>
            <person name="Barry K.W."/>
            <person name="Haridas S."/>
            <person name="Chen C."/>
            <person name="Bauer D."/>
            <person name="Andreopoulos W."/>
            <person name="Pangilinan J."/>
            <person name="LaButti K."/>
            <person name="Riley R."/>
            <person name="Lipzen A."/>
            <person name="Clum A."/>
            <person name="Drula E."/>
            <person name="Henrissat B."/>
            <person name="Kohler A."/>
            <person name="Grigoriev I.V."/>
            <person name="Martin F.M."/>
            <person name="Hacquard S."/>
        </authorList>
    </citation>
    <scope>NUCLEOTIDE SEQUENCE</scope>
    <source>
        <strain evidence="1">FSSC 5 MPI-SDFR-AT-0091</strain>
    </source>
</reference>
<sequence length="318" mass="35327">MIGRSHPTHESCFKGTKAFVMDKARIRIAALSAMTQTLQTLHLELSEDCEFPSCEPGSLPQLKELVVKNWDAEESLAIRVIASILIASPALERLGGLKIFLAEWEGPQPPIHEDVKEIWFEQSVLGPEGVAVLLGLFPRLEAFTYESDDDNSTASVSEIGEALLACQDLRFLSLDFTNCQNGGEVYPTNQPRGGSLAELKKLQKFCVKGLTLFRETEWLGRSPITISNMLPTSITELEVTRPSDIIFDDLLELSGVASQRFPLLKHVSIDGIEQECEVFDWRQRVCMGLESINKLRQAFGQSGIELSTGDFGKFVGFF</sequence>
<dbReference type="AlphaFoldDB" id="A0A9P9G8Z5"/>
<name>A0A9P9G8Z5_FUSSL</name>
<dbReference type="OrthoDB" id="4757858at2759"/>
<comment type="caution">
    <text evidence="1">The sequence shown here is derived from an EMBL/GenBank/DDBJ whole genome shotgun (WGS) entry which is preliminary data.</text>
</comment>